<dbReference type="SUPFAM" id="SSF54197">
    <property type="entry name" value="HIT-like"/>
    <property type="match status" value="1"/>
</dbReference>
<evidence type="ECO:0000313" key="3">
    <source>
        <dbReference type="EMBL" id="OPJ58412.1"/>
    </source>
</evidence>
<evidence type="ECO:0000313" key="4">
    <source>
        <dbReference type="EMBL" id="RII34516.1"/>
    </source>
</evidence>
<accession>A0A1V4IEI3</accession>
<feature type="domain" description="HIT" evidence="2">
    <location>
        <begin position="7"/>
        <end position="111"/>
    </location>
</feature>
<dbReference type="STRING" id="225345.CLCHR_39270"/>
<comment type="caution">
    <text evidence="3">The sequence shown here is derived from an EMBL/GenBank/DDBJ whole genome shotgun (WGS) entry which is preliminary data.</text>
</comment>
<dbReference type="Pfam" id="PF01230">
    <property type="entry name" value="HIT"/>
    <property type="match status" value="1"/>
</dbReference>
<dbReference type="GO" id="GO:0009117">
    <property type="term" value="P:nucleotide metabolic process"/>
    <property type="evidence" value="ECO:0007669"/>
    <property type="project" value="TreeGrafter"/>
</dbReference>
<dbReference type="EMBL" id="MZGT01000069">
    <property type="protein sequence ID" value="OPJ58412.1"/>
    <property type="molecule type" value="Genomic_DNA"/>
</dbReference>
<keyword evidence="5" id="KW-1185">Reference proteome</keyword>
<dbReference type="Proteomes" id="UP000191056">
    <property type="component" value="Unassembled WGS sequence"/>
</dbReference>
<dbReference type="Gene3D" id="3.30.428.10">
    <property type="entry name" value="HIT-like"/>
    <property type="match status" value="1"/>
</dbReference>
<gene>
    <name evidence="3" type="ORF">CLCHR_39270</name>
    <name evidence="4" type="ORF">D2A34_15365</name>
</gene>
<dbReference type="PROSITE" id="PS51084">
    <property type="entry name" value="HIT_2"/>
    <property type="match status" value="1"/>
</dbReference>
<dbReference type="GO" id="GO:0003824">
    <property type="term" value="F:catalytic activity"/>
    <property type="evidence" value="ECO:0007669"/>
    <property type="project" value="InterPro"/>
</dbReference>
<evidence type="ECO:0000313" key="6">
    <source>
        <dbReference type="Proteomes" id="UP000265930"/>
    </source>
</evidence>
<dbReference type="RefSeq" id="WP_079441580.1">
    <property type="nucleotide sequence ID" value="NZ_MZGT01000069.1"/>
</dbReference>
<proteinExistence type="predicted"/>
<dbReference type="Proteomes" id="UP000265930">
    <property type="component" value="Unassembled WGS sequence"/>
</dbReference>
<protein>
    <submittedName>
        <fullName evidence="3">HIT domain protein</fullName>
    </submittedName>
    <submittedName>
        <fullName evidence="4">HIT family protein</fullName>
    </submittedName>
</protein>
<dbReference type="InterPro" id="IPR011146">
    <property type="entry name" value="HIT-like"/>
</dbReference>
<feature type="short sequence motif" description="Histidine triad motif" evidence="1">
    <location>
        <begin position="96"/>
        <end position="100"/>
    </location>
</feature>
<dbReference type="OrthoDB" id="9784774at2"/>
<reference evidence="4 6" key="2">
    <citation type="submission" date="2018-08" db="EMBL/GenBank/DDBJ databases">
        <title>Genome of Clostridium chromiireducens C1, DSM12136.</title>
        <authorList>
            <person name="Xing M."/>
            <person name="Wei Y."/>
            <person name="Ang E.L."/>
            <person name="Zhao H."/>
            <person name="Zhang Y."/>
        </authorList>
    </citation>
    <scope>NUCLEOTIDE SEQUENCE [LARGE SCALE GENOMIC DNA]</scope>
    <source>
        <strain evidence="4 6">C1</strain>
    </source>
</reference>
<dbReference type="PANTHER" id="PTHR46648">
    <property type="entry name" value="HIT FAMILY PROTEIN 1"/>
    <property type="match status" value="1"/>
</dbReference>
<dbReference type="AlphaFoldDB" id="A0A1V4IEI3"/>
<dbReference type="PANTHER" id="PTHR46648:SF1">
    <property type="entry name" value="ADENOSINE 5'-MONOPHOSPHORAMIDASE HNT1"/>
    <property type="match status" value="1"/>
</dbReference>
<evidence type="ECO:0000256" key="1">
    <source>
        <dbReference type="PROSITE-ProRule" id="PRU00464"/>
    </source>
</evidence>
<dbReference type="EMBL" id="QXDJ01000003">
    <property type="protein sequence ID" value="RII34516.1"/>
    <property type="molecule type" value="Genomic_DNA"/>
</dbReference>
<dbReference type="InterPro" id="IPR001310">
    <property type="entry name" value="Histidine_triad_HIT"/>
</dbReference>
<organism evidence="3 5">
    <name type="scientific">Clostridium chromiireducens</name>
    <dbReference type="NCBI Taxonomy" id="225345"/>
    <lineage>
        <taxon>Bacteria</taxon>
        <taxon>Bacillati</taxon>
        <taxon>Bacillota</taxon>
        <taxon>Clostridia</taxon>
        <taxon>Eubacteriales</taxon>
        <taxon>Clostridiaceae</taxon>
        <taxon>Clostridium</taxon>
    </lineage>
</organism>
<sequence length="140" mass="16088">MSFDANCFYCSKNQDLDSLMIKICDLDVSTVYLFKEQTYSGRCNVVYKEHKSEISDLTEEEAAAFINDARKVAKAIHKAFNPDKVNYGAFADTMKHLHLHIVPKYEGGTTWGKTFEMNPQKVYLSDEEYLNLIEKINSNL</sequence>
<evidence type="ECO:0000259" key="2">
    <source>
        <dbReference type="PROSITE" id="PS51084"/>
    </source>
</evidence>
<reference evidence="3 5" key="1">
    <citation type="submission" date="2017-03" db="EMBL/GenBank/DDBJ databases">
        <title>Genome sequence of Clostridium chromiireducens DSM 23318.</title>
        <authorList>
            <person name="Poehlein A."/>
            <person name="Daniel R."/>
        </authorList>
    </citation>
    <scope>NUCLEOTIDE SEQUENCE [LARGE SCALE GENOMIC DNA]</scope>
    <source>
        <strain evidence="3 5">DSM 23318</strain>
    </source>
</reference>
<evidence type="ECO:0000313" key="5">
    <source>
        <dbReference type="Proteomes" id="UP000191056"/>
    </source>
</evidence>
<name>A0A1V4IEI3_9CLOT</name>
<dbReference type="InterPro" id="IPR036265">
    <property type="entry name" value="HIT-like_sf"/>
</dbReference>